<dbReference type="GO" id="GO:0050793">
    <property type="term" value="P:regulation of developmental process"/>
    <property type="evidence" value="ECO:0007669"/>
    <property type="project" value="TreeGrafter"/>
</dbReference>
<accession>A0A0C9RMH1</accession>
<organism evidence="6">
    <name type="scientific">Wollemia nobilis</name>
    <dbReference type="NCBI Taxonomy" id="56998"/>
    <lineage>
        <taxon>Eukaryota</taxon>
        <taxon>Viridiplantae</taxon>
        <taxon>Streptophyta</taxon>
        <taxon>Embryophyta</taxon>
        <taxon>Tracheophyta</taxon>
        <taxon>Spermatophyta</taxon>
        <taxon>Pinopsida</taxon>
        <taxon>Pinidae</taxon>
        <taxon>Conifers II</taxon>
        <taxon>Araucariales</taxon>
        <taxon>Araucariaceae</taxon>
        <taxon>Wollemia</taxon>
    </lineage>
</organism>
<dbReference type="Pfam" id="PF04770">
    <property type="entry name" value="ZF-HD_dimer"/>
    <property type="match status" value="1"/>
</dbReference>
<dbReference type="AlphaFoldDB" id="A0A0C9RMH1"/>
<reference evidence="6" key="1">
    <citation type="submission" date="2015-02" db="EMBL/GenBank/DDBJ databases">
        <title>A transcriptome of Wollemia nobilis - a relic of Gondwana.</title>
        <authorList>
            <person name="Chia J.Y."/>
            <person name="Leong Y.S."/>
            <person name="Abdul Karim S."/>
            <person name="Wan Azmi N."/>
            <person name="Hercus R."/>
            <person name="Croft L."/>
        </authorList>
    </citation>
    <scope>NUCLEOTIDE SEQUENCE</scope>
    <source>
        <strain evidence="6">MaeBrown</strain>
        <tissue evidence="6">Leaf</tissue>
    </source>
</reference>
<dbReference type="PROSITE" id="PS51523">
    <property type="entry name" value="ZF_HD_DIMER"/>
    <property type="match status" value="1"/>
</dbReference>
<sequence>MDIPGSEEEEISMPISTSLAAMSDSSRLRMLTTSALAAAEEEEQDEEHREKLQQEPSSNNINSKKKVRYRECMKNHAANLGGHVTDGCGEFMPSGEKGGAR</sequence>
<dbReference type="EMBL" id="GCHU01010863">
    <property type="protein sequence ID" value="JAG87901.1"/>
    <property type="molecule type" value="Transcribed_RNA"/>
</dbReference>
<dbReference type="InterPro" id="IPR006456">
    <property type="entry name" value="ZF_HD_homeobox_Cys/His_dimer"/>
</dbReference>
<feature type="region of interest" description="Disordered" evidence="4">
    <location>
        <begin position="79"/>
        <end position="101"/>
    </location>
</feature>
<name>A0A0C9RMH1_9CONI</name>
<proteinExistence type="predicted"/>
<dbReference type="PANTHER" id="PTHR31948">
    <property type="entry name" value="ZINC-FINGER HOMEODOMAIN PROTEIN 2"/>
    <property type="match status" value="1"/>
</dbReference>
<dbReference type="PANTHER" id="PTHR31948:SF140">
    <property type="entry name" value="ZINC-FINGER HOMEODOMAIN PROTEIN 2"/>
    <property type="match status" value="1"/>
</dbReference>
<evidence type="ECO:0000313" key="6">
    <source>
        <dbReference type="EMBL" id="JAG87901.1"/>
    </source>
</evidence>
<dbReference type="GO" id="GO:0008270">
    <property type="term" value="F:zinc ion binding"/>
    <property type="evidence" value="ECO:0007669"/>
    <property type="project" value="UniProtKB-KW"/>
</dbReference>
<dbReference type="NCBIfam" id="TIGR01566">
    <property type="entry name" value="ZF_HD_prot_N"/>
    <property type="match status" value="1"/>
</dbReference>
<evidence type="ECO:0000256" key="3">
    <source>
        <dbReference type="ARBA" id="ARBA00022833"/>
    </source>
</evidence>
<dbReference type="GO" id="GO:0000976">
    <property type="term" value="F:transcription cis-regulatory region binding"/>
    <property type="evidence" value="ECO:0007669"/>
    <property type="project" value="TreeGrafter"/>
</dbReference>
<evidence type="ECO:0000256" key="1">
    <source>
        <dbReference type="ARBA" id="ARBA00022723"/>
    </source>
</evidence>
<evidence type="ECO:0000259" key="5">
    <source>
        <dbReference type="PROSITE" id="PS51523"/>
    </source>
</evidence>
<keyword evidence="2" id="KW-0863">Zinc-finger</keyword>
<keyword evidence="1" id="KW-0479">Metal-binding</keyword>
<feature type="region of interest" description="Disordered" evidence="4">
    <location>
        <begin position="1"/>
        <end position="66"/>
    </location>
</feature>
<evidence type="ECO:0000256" key="2">
    <source>
        <dbReference type="ARBA" id="ARBA00022771"/>
    </source>
</evidence>
<protein>
    <submittedName>
        <fullName evidence="6">TSA: Wollemia nobilis Ref_Wollemi_Transcript_10920_1432 transcribed RNA sequence</fullName>
    </submittedName>
</protein>
<feature type="compositionally biased region" description="Acidic residues" evidence="4">
    <location>
        <begin position="1"/>
        <end position="11"/>
    </location>
</feature>
<evidence type="ECO:0000256" key="4">
    <source>
        <dbReference type="SAM" id="MobiDB-lite"/>
    </source>
</evidence>
<feature type="compositionally biased region" description="Polar residues" evidence="4">
    <location>
        <begin position="14"/>
        <end position="25"/>
    </location>
</feature>
<feature type="domain" description="ZF-HD dimerization-type" evidence="5">
    <location>
        <begin position="69"/>
        <end position="101"/>
    </location>
</feature>
<dbReference type="GO" id="GO:0003700">
    <property type="term" value="F:DNA-binding transcription factor activity"/>
    <property type="evidence" value="ECO:0007669"/>
    <property type="project" value="TreeGrafter"/>
</dbReference>
<keyword evidence="3" id="KW-0862">Zinc</keyword>
<dbReference type="GO" id="GO:0005634">
    <property type="term" value="C:nucleus"/>
    <property type="evidence" value="ECO:0007669"/>
    <property type="project" value="TreeGrafter"/>
</dbReference>